<dbReference type="Proteomes" id="UP000699975">
    <property type="component" value="Unassembled WGS sequence"/>
</dbReference>
<name>A0ABS6SMP9_9SPHN</name>
<sequence>MAENNDGVDGDFTTTGKSATELDCLRSELGELQSKLEAAQSELNENARVILELKEQLATNARNNAAKLTEINERYGELRTDHARLGQKLLCKEKDFHQYTTQHEDSKLRDHILVQLKKSQFQFQKALGRPFFLKMRRRAETRIKNDAELVASSGFFDTEWYLASNLDIQQDDVDPVWHFVTSGAYDLRDPGPRFSSFKYHKANPDVTDEGIPALLHYLRNGRLENRSVFKVGDLI</sequence>
<keyword evidence="1" id="KW-0175">Coiled coil</keyword>
<keyword evidence="3" id="KW-1185">Reference proteome</keyword>
<protein>
    <submittedName>
        <fullName evidence="2">Uncharacterized protein</fullName>
    </submittedName>
</protein>
<comment type="caution">
    <text evidence="2">The sequence shown here is derived from an EMBL/GenBank/DDBJ whole genome shotgun (WGS) entry which is preliminary data.</text>
</comment>
<feature type="coiled-coil region" evidence="1">
    <location>
        <begin position="22"/>
        <end position="71"/>
    </location>
</feature>
<reference evidence="2 3" key="1">
    <citation type="submission" date="2021-04" db="EMBL/GenBank/DDBJ databases">
        <authorList>
            <person name="Pira H."/>
            <person name="Risdian C."/>
            <person name="Wink J."/>
        </authorList>
    </citation>
    <scope>NUCLEOTIDE SEQUENCE [LARGE SCALE GENOMIC DNA]</scope>
    <source>
        <strain evidence="2 3">WH131</strain>
    </source>
</reference>
<proteinExistence type="predicted"/>
<gene>
    <name evidence="2" type="ORF">KCG45_09075</name>
</gene>
<organism evidence="2 3">
    <name type="scientific">Erythrobacter ani</name>
    <dbReference type="NCBI Taxonomy" id="2827235"/>
    <lineage>
        <taxon>Bacteria</taxon>
        <taxon>Pseudomonadati</taxon>
        <taxon>Pseudomonadota</taxon>
        <taxon>Alphaproteobacteria</taxon>
        <taxon>Sphingomonadales</taxon>
        <taxon>Erythrobacteraceae</taxon>
        <taxon>Erythrobacter/Porphyrobacter group</taxon>
        <taxon>Erythrobacter</taxon>
    </lineage>
</organism>
<dbReference type="RefSeq" id="WP_218316944.1">
    <property type="nucleotide sequence ID" value="NZ_JAGSPB010000002.1"/>
</dbReference>
<dbReference type="EMBL" id="JAGSPB010000002">
    <property type="protein sequence ID" value="MBV7266329.1"/>
    <property type="molecule type" value="Genomic_DNA"/>
</dbReference>
<evidence type="ECO:0000313" key="3">
    <source>
        <dbReference type="Proteomes" id="UP000699975"/>
    </source>
</evidence>
<evidence type="ECO:0000313" key="2">
    <source>
        <dbReference type="EMBL" id="MBV7266329.1"/>
    </source>
</evidence>
<accession>A0ABS6SMP9</accession>
<evidence type="ECO:0000256" key="1">
    <source>
        <dbReference type="SAM" id="Coils"/>
    </source>
</evidence>